<dbReference type="AlphaFoldDB" id="A0A917YFI4"/>
<proteinExistence type="predicted"/>
<accession>A0A917YFI4</accession>
<dbReference type="InterPro" id="IPR009839">
    <property type="entry name" value="SseB_N"/>
</dbReference>
<dbReference type="NCBIfam" id="NF033532">
    <property type="entry name" value="lone7para_assoc"/>
    <property type="match status" value="1"/>
</dbReference>
<dbReference type="EMBL" id="BMMM01000031">
    <property type="protein sequence ID" value="GGN94918.1"/>
    <property type="molecule type" value="Genomic_DNA"/>
</dbReference>
<dbReference type="RefSeq" id="WP_189192398.1">
    <property type="nucleotide sequence ID" value="NZ_BMMM01000031.1"/>
</dbReference>
<protein>
    <recommendedName>
        <fullName evidence="2">SseB protein N-terminal domain-containing protein</fullName>
    </recommendedName>
</protein>
<feature type="domain" description="SseB protein N-terminal" evidence="2">
    <location>
        <begin position="95"/>
        <end position="195"/>
    </location>
</feature>
<feature type="compositionally biased region" description="Low complexity" evidence="1">
    <location>
        <begin position="1"/>
        <end position="13"/>
    </location>
</feature>
<keyword evidence="4" id="KW-1185">Reference proteome</keyword>
<sequence length="239" mass="25089">MSEEASANASANEQGGSHPLPPLTEEMRTRARQSPGSWLYSIDPAYDAEGAVPPYAILGAWPVDEHGEPGVFMPNPDYRPSPRSLLLADPTDPVDAAMQRAATGHGLEAAVLNALREATVYLPVDAQGELTAYQDESGSTFVKVLTDPRHGPPTAPQLLPVALADLLTLLPDGTAIRINADSEVSLIVENTDLRAALQSPDPGDRNADALPGYAGGDIPTPPPSAPAAPEIPRKGRDRG</sequence>
<dbReference type="Proteomes" id="UP000600365">
    <property type="component" value="Unassembled WGS sequence"/>
</dbReference>
<evidence type="ECO:0000313" key="4">
    <source>
        <dbReference type="Proteomes" id="UP000600365"/>
    </source>
</evidence>
<name>A0A917YFI4_9ACTN</name>
<organism evidence="3 4">
    <name type="scientific">Streptomyces albiflavescens</name>
    <dbReference type="NCBI Taxonomy" id="1623582"/>
    <lineage>
        <taxon>Bacteria</taxon>
        <taxon>Bacillati</taxon>
        <taxon>Actinomycetota</taxon>
        <taxon>Actinomycetes</taxon>
        <taxon>Kitasatosporales</taxon>
        <taxon>Streptomycetaceae</taxon>
        <taxon>Streptomyces</taxon>
    </lineage>
</organism>
<feature type="region of interest" description="Disordered" evidence="1">
    <location>
        <begin position="1"/>
        <end position="34"/>
    </location>
</feature>
<feature type="region of interest" description="Disordered" evidence="1">
    <location>
        <begin position="196"/>
        <end position="239"/>
    </location>
</feature>
<gene>
    <name evidence="3" type="ORF">GCM10011579_094960</name>
</gene>
<evidence type="ECO:0000313" key="3">
    <source>
        <dbReference type="EMBL" id="GGN94918.1"/>
    </source>
</evidence>
<dbReference type="InterPro" id="IPR047659">
    <property type="entry name" value="T7SS_assoc"/>
</dbReference>
<evidence type="ECO:0000256" key="1">
    <source>
        <dbReference type="SAM" id="MobiDB-lite"/>
    </source>
</evidence>
<comment type="caution">
    <text evidence="3">The sequence shown here is derived from an EMBL/GenBank/DDBJ whole genome shotgun (WGS) entry which is preliminary data.</text>
</comment>
<dbReference type="Pfam" id="PF07179">
    <property type="entry name" value="SseB"/>
    <property type="match status" value="1"/>
</dbReference>
<evidence type="ECO:0000259" key="2">
    <source>
        <dbReference type="Pfam" id="PF07179"/>
    </source>
</evidence>
<reference evidence="3 4" key="1">
    <citation type="journal article" date="2014" name="Int. J. Syst. Evol. Microbiol.">
        <title>Complete genome sequence of Corynebacterium casei LMG S-19264T (=DSM 44701T), isolated from a smear-ripened cheese.</title>
        <authorList>
            <consortium name="US DOE Joint Genome Institute (JGI-PGF)"/>
            <person name="Walter F."/>
            <person name="Albersmeier A."/>
            <person name="Kalinowski J."/>
            <person name="Ruckert C."/>
        </authorList>
    </citation>
    <scope>NUCLEOTIDE SEQUENCE [LARGE SCALE GENOMIC DNA]</scope>
    <source>
        <strain evidence="3 4">CGMCC 4.7111</strain>
    </source>
</reference>